<dbReference type="Gene3D" id="3.40.630.10">
    <property type="entry name" value="Zn peptidases"/>
    <property type="match status" value="1"/>
</dbReference>
<gene>
    <name evidence="7" type="ORF">Poly30_51930</name>
</gene>
<dbReference type="CDD" id="cd06251">
    <property type="entry name" value="M14_ASTE_ASPA-like"/>
    <property type="match status" value="1"/>
</dbReference>
<dbReference type="RefSeq" id="WP_419190662.1">
    <property type="nucleotide sequence ID" value="NZ_CP036434.1"/>
</dbReference>
<dbReference type="InterPro" id="IPR055438">
    <property type="entry name" value="AstE_AspA_cat"/>
</dbReference>
<dbReference type="InterPro" id="IPR053138">
    <property type="entry name" value="N-alpha-Ac-DABA_deacetylase"/>
</dbReference>
<evidence type="ECO:0000259" key="6">
    <source>
        <dbReference type="Pfam" id="PF24827"/>
    </source>
</evidence>
<feature type="domain" description="Succinylglutamate desuccinylase/Aspartoacylase catalytic" evidence="6">
    <location>
        <begin position="73"/>
        <end position="251"/>
    </location>
</feature>
<evidence type="ECO:0000313" key="7">
    <source>
        <dbReference type="EMBL" id="QDV09635.1"/>
    </source>
</evidence>
<dbReference type="Proteomes" id="UP000320390">
    <property type="component" value="Chromosome"/>
</dbReference>
<feature type="compositionally biased region" description="Basic and acidic residues" evidence="5">
    <location>
        <begin position="1"/>
        <end position="11"/>
    </location>
</feature>
<evidence type="ECO:0000313" key="8">
    <source>
        <dbReference type="Proteomes" id="UP000320390"/>
    </source>
</evidence>
<dbReference type="PANTHER" id="PTHR37326:SF2">
    <property type="entry name" value="SUCCINYLGLUTAMATE DESUCCINYLASE_ASPARTOACYLASE FAMILY PROTEIN"/>
    <property type="match status" value="1"/>
</dbReference>
<protein>
    <submittedName>
        <fullName evidence="7">Succinylglutamate desuccinylase / Aspartoacylase family protein</fullName>
    </submittedName>
</protein>
<accession>A0A518EZX0</accession>
<dbReference type="GO" id="GO:0016811">
    <property type="term" value="F:hydrolase activity, acting on carbon-nitrogen (but not peptide) bonds, in linear amides"/>
    <property type="evidence" value="ECO:0007669"/>
    <property type="project" value="InterPro"/>
</dbReference>
<keyword evidence="2" id="KW-0479">Metal-binding</keyword>
<comment type="cofactor">
    <cofactor evidence="1">
        <name>Zn(2+)</name>
        <dbReference type="ChEBI" id="CHEBI:29105"/>
    </cofactor>
</comment>
<dbReference type="EMBL" id="CP036434">
    <property type="protein sequence ID" value="QDV09635.1"/>
    <property type="molecule type" value="Genomic_DNA"/>
</dbReference>
<dbReference type="InterPro" id="IPR043795">
    <property type="entry name" value="N-alpha-Ac-DABA-like"/>
</dbReference>
<evidence type="ECO:0000256" key="2">
    <source>
        <dbReference type="ARBA" id="ARBA00022723"/>
    </source>
</evidence>
<evidence type="ECO:0000256" key="1">
    <source>
        <dbReference type="ARBA" id="ARBA00001947"/>
    </source>
</evidence>
<organism evidence="7 8">
    <name type="scientific">Saltatorellus ferox</name>
    <dbReference type="NCBI Taxonomy" id="2528018"/>
    <lineage>
        <taxon>Bacteria</taxon>
        <taxon>Pseudomonadati</taxon>
        <taxon>Planctomycetota</taxon>
        <taxon>Planctomycetia</taxon>
        <taxon>Planctomycetia incertae sedis</taxon>
        <taxon>Saltatorellus</taxon>
    </lineage>
</organism>
<sequence length="359" mass="39072">MPKERSEKSKAETNVPARSKSKAKIKEPERPPFEMAGETIQAGKRLRFELPIARLQTDAVASLPVCVIHGVNPGPTIWTNAAIHGDELNGVEVIRRVLLALDAKEMSGTLIAVPIVNVFGFLNQSRYLPDRRDLNRSFPGSARGSLATRLAHIFVTEIVERCTLGIDLHTGSDARTNLPQVRADVADPLTLELAHAFAAPVTLAASLRDGSLRKVARRRGARVLLYEAGEPLRFGNDAIERGVSGILRVLQKLEMITEAPEPDRPTVIAHASRWVRALRSGLYHSQQELGASVERGQTLGFVTTPYDGKRTLVKSPCDGVVIGHVTNPLVFQGDALVHVAEIGRHGHVAFGDSDRGEES</sequence>
<reference evidence="7 8" key="1">
    <citation type="submission" date="2019-02" db="EMBL/GenBank/DDBJ databases">
        <title>Deep-cultivation of Planctomycetes and their phenomic and genomic characterization uncovers novel biology.</title>
        <authorList>
            <person name="Wiegand S."/>
            <person name="Jogler M."/>
            <person name="Boedeker C."/>
            <person name="Pinto D."/>
            <person name="Vollmers J."/>
            <person name="Rivas-Marin E."/>
            <person name="Kohn T."/>
            <person name="Peeters S.H."/>
            <person name="Heuer A."/>
            <person name="Rast P."/>
            <person name="Oberbeckmann S."/>
            <person name="Bunk B."/>
            <person name="Jeske O."/>
            <person name="Meyerdierks A."/>
            <person name="Storesund J.E."/>
            <person name="Kallscheuer N."/>
            <person name="Luecker S."/>
            <person name="Lage O.M."/>
            <person name="Pohl T."/>
            <person name="Merkel B.J."/>
            <person name="Hornburger P."/>
            <person name="Mueller R.-W."/>
            <person name="Bruemmer F."/>
            <person name="Labrenz M."/>
            <person name="Spormann A.M."/>
            <person name="Op den Camp H."/>
            <person name="Overmann J."/>
            <person name="Amann R."/>
            <person name="Jetten M.S.M."/>
            <person name="Mascher T."/>
            <person name="Medema M.H."/>
            <person name="Devos D.P."/>
            <person name="Kaster A.-K."/>
            <person name="Ovreas L."/>
            <person name="Rohde M."/>
            <person name="Galperin M.Y."/>
            <person name="Jogler C."/>
        </authorList>
    </citation>
    <scope>NUCLEOTIDE SEQUENCE [LARGE SCALE GENOMIC DNA]</scope>
    <source>
        <strain evidence="7 8">Poly30</strain>
    </source>
</reference>
<name>A0A518EZX0_9BACT</name>
<dbReference type="Pfam" id="PF24827">
    <property type="entry name" value="AstE_AspA_cat"/>
    <property type="match status" value="1"/>
</dbReference>
<evidence type="ECO:0000256" key="3">
    <source>
        <dbReference type="ARBA" id="ARBA00022801"/>
    </source>
</evidence>
<dbReference type="SUPFAM" id="SSF53187">
    <property type="entry name" value="Zn-dependent exopeptidases"/>
    <property type="match status" value="1"/>
</dbReference>
<dbReference type="PANTHER" id="PTHR37326">
    <property type="entry name" value="BLL3975 PROTEIN"/>
    <property type="match status" value="1"/>
</dbReference>
<keyword evidence="3" id="KW-0378">Hydrolase</keyword>
<keyword evidence="4" id="KW-0862">Zinc</keyword>
<dbReference type="PIRSF" id="PIRSF039012">
    <property type="entry name" value="ASP"/>
    <property type="match status" value="1"/>
</dbReference>
<dbReference type="GO" id="GO:0016788">
    <property type="term" value="F:hydrolase activity, acting on ester bonds"/>
    <property type="evidence" value="ECO:0007669"/>
    <property type="project" value="InterPro"/>
</dbReference>
<keyword evidence="8" id="KW-1185">Reference proteome</keyword>
<proteinExistence type="predicted"/>
<evidence type="ECO:0000256" key="4">
    <source>
        <dbReference type="ARBA" id="ARBA00022833"/>
    </source>
</evidence>
<evidence type="ECO:0000256" key="5">
    <source>
        <dbReference type="SAM" id="MobiDB-lite"/>
    </source>
</evidence>
<dbReference type="AlphaFoldDB" id="A0A518EZX0"/>
<dbReference type="GO" id="GO:0046872">
    <property type="term" value="F:metal ion binding"/>
    <property type="evidence" value="ECO:0007669"/>
    <property type="project" value="UniProtKB-KW"/>
</dbReference>
<feature type="region of interest" description="Disordered" evidence="5">
    <location>
        <begin position="1"/>
        <end position="30"/>
    </location>
</feature>